<dbReference type="InterPro" id="IPR000551">
    <property type="entry name" value="MerR-type_HTH_dom"/>
</dbReference>
<keyword evidence="3" id="KW-1185">Reference proteome</keyword>
<sequence length="188" mass="20974">MNALMDRKLRFSDVAYAIDATPKSLRNWLQRKQVSLTTSEGSGWREFNLADVAILALVRQMVDFGLTVEEASDFANVIIMGHRVTYDPNATHFAHAVRFVGERLLLWRSQGEWLMRIVDADEMKPGEYPDAYISIALSPVVARAVQRALLGSELDDWSAEEEASLTAALEKLIITIKDAASSSEEGDE</sequence>
<dbReference type="SUPFAM" id="SSF46955">
    <property type="entry name" value="Putative DNA-binding domain"/>
    <property type="match status" value="1"/>
</dbReference>
<dbReference type="GO" id="GO:0006355">
    <property type="term" value="P:regulation of DNA-templated transcription"/>
    <property type="evidence" value="ECO:0007669"/>
    <property type="project" value="InterPro"/>
</dbReference>
<evidence type="ECO:0000313" key="2">
    <source>
        <dbReference type="EMBL" id="MCT8992042.1"/>
    </source>
</evidence>
<dbReference type="EMBL" id="JAODNV010000023">
    <property type="protein sequence ID" value="MCT8992042.1"/>
    <property type="molecule type" value="Genomic_DNA"/>
</dbReference>
<reference evidence="2" key="1">
    <citation type="submission" date="2022-08" db="EMBL/GenBank/DDBJ databases">
        <title>Chelativorans sichuanense sp. nov., a paraffin oil-degrading bacterium isolated from a mixture of oil-based drill cuttings and paddy soil.</title>
        <authorList>
            <person name="Yu J."/>
            <person name="Liu H."/>
            <person name="Chen Q."/>
        </authorList>
    </citation>
    <scope>NUCLEOTIDE SEQUENCE</scope>
    <source>
        <strain evidence="2">SCAU 2101</strain>
    </source>
</reference>
<name>A0A9X2XCI6_9HYPH</name>
<organism evidence="2 3">
    <name type="scientific">Chelativorans petroleitrophicus</name>
    <dbReference type="NCBI Taxonomy" id="2975484"/>
    <lineage>
        <taxon>Bacteria</taxon>
        <taxon>Pseudomonadati</taxon>
        <taxon>Pseudomonadota</taxon>
        <taxon>Alphaproteobacteria</taxon>
        <taxon>Hyphomicrobiales</taxon>
        <taxon>Phyllobacteriaceae</taxon>
        <taxon>Chelativorans</taxon>
    </lineage>
</organism>
<gene>
    <name evidence="2" type="ORF">NYR54_17410</name>
</gene>
<comment type="caution">
    <text evidence="2">The sequence shown here is derived from an EMBL/GenBank/DDBJ whole genome shotgun (WGS) entry which is preliminary data.</text>
</comment>
<proteinExistence type="predicted"/>
<dbReference type="AlphaFoldDB" id="A0A9X2XCI6"/>
<evidence type="ECO:0000259" key="1">
    <source>
        <dbReference type="Pfam" id="PF13411"/>
    </source>
</evidence>
<protein>
    <submittedName>
        <fullName evidence="2">MerR family transcriptional regulator</fullName>
    </submittedName>
</protein>
<dbReference type="RefSeq" id="WP_261516994.1">
    <property type="nucleotide sequence ID" value="NZ_JAODNV010000023.1"/>
</dbReference>
<dbReference type="GO" id="GO:0003677">
    <property type="term" value="F:DNA binding"/>
    <property type="evidence" value="ECO:0007669"/>
    <property type="project" value="InterPro"/>
</dbReference>
<evidence type="ECO:0000313" key="3">
    <source>
        <dbReference type="Proteomes" id="UP001149009"/>
    </source>
</evidence>
<dbReference type="Gene3D" id="1.10.1660.10">
    <property type="match status" value="1"/>
</dbReference>
<feature type="domain" description="HTH merR-type" evidence="1">
    <location>
        <begin position="11"/>
        <end position="73"/>
    </location>
</feature>
<accession>A0A9X2XCI6</accession>
<dbReference type="Proteomes" id="UP001149009">
    <property type="component" value="Unassembled WGS sequence"/>
</dbReference>
<dbReference type="Pfam" id="PF13411">
    <property type="entry name" value="MerR_1"/>
    <property type="match status" value="1"/>
</dbReference>
<dbReference type="InterPro" id="IPR009061">
    <property type="entry name" value="DNA-bd_dom_put_sf"/>
</dbReference>